<accession>A0A7J8HPQ0</accession>
<dbReference type="AlphaFoldDB" id="A0A7J8HPQ0"/>
<evidence type="ECO:0000313" key="2">
    <source>
        <dbReference type="Proteomes" id="UP000593571"/>
    </source>
</evidence>
<proteinExistence type="predicted"/>
<protein>
    <submittedName>
        <fullName evidence="1">Uncharacterized protein</fullName>
    </submittedName>
</protein>
<comment type="caution">
    <text evidence="1">The sequence shown here is derived from an EMBL/GenBank/DDBJ whole genome shotgun (WGS) entry which is preliminary data.</text>
</comment>
<dbReference type="EMBL" id="JACASE010000004">
    <property type="protein sequence ID" value="KAF6474098.1"/>
    <property type="molecule type" value="Genomic_DNA"/>
</dbReference>
<gene>
    <name evidence="1" type="ORF">HJG63_004849</name>
</gene>
<organism evidence="1 2">
    <name type="scientific">Rousettus aegyptiacus</name>
    <name type="common">Egyptian fruit bat</name>
    <name type="synonym">Pteropus aegyptiacus</name>
    <dbReference type="NCBI Taxonomy" id="9407"/>
    <lineage>
        <taxon>Eukaryota</taxon>
        <taxon>Metazoa</taxon>
        <taxon>Chordata</taxon>
        <taxon>Craniata</taxon>
        <taxon>Vertebrata</taxon>
        <taxon>Euteleostomi</taxon>
        <taxon>Mammalia</taxon>
        <taxon>Eutheria</taxon>
        <taxon>Laurasiatheria</taxon>
        <taxon>Chiroptera</taxon>
        <taxon>Yinpterochiroptera</taxon>
        <taxon>Pteropodoidea</taxon>
        <taxon>Pteropodidae</taxon>
        <taxon>Rousettinae</taxon>
        <taxon>Rousettus</taxon>
    </lineage>
</organism>
<name>A0A7J8HPQ0_ROUAE</name>
<evidence type="ECO:0000313" key="1">
    <source>
        <dbReference type="EMBL" id="KAF6474098.1"/>
    </source>
</evidence>
<sequence length="112" mass="12328">MNANRVLCSWLDFSENGNGLCDVLGPVFVDKCLCNAALPWISSAHFSATSPAQTREGVKPIITLSAEERKTSYILSQCHCSAEVITCITRYYTIIIPSLLGITPFYLRINPS</sequence>
<keyword evidence="2" id="KW-1185">Reference proteome</keyword>
<dbReference type="Proteomes" id="UP000593571">
    <property type="component" value="Unassembled WGS sequence"/>
</dbReference>
<reference evidence="1 2" key="1">
    <citation type="journal article" date="2020" name="Nature">
        <title>Six reference-quality genomes reveal evolution of bat adaptations.</title>
        <authorList>
            <person name="Jebb D."/>
            <person name="Huang Z."/>
            <person name="Pippel M."/>
            <person name="Hughes G.M."/>
            <person name="Lavrichenko K."/>
            <person name="Devanna P."/>
            <person name="Winkler S."/>
            <person name="Jermiin L.S."/>
            <person name="Skirmuntt E.C."/>
            <person name="Katzourakis A."/>
            <person name="Burkitt-Gray L."/>
            <person name="Ray D.A."/>
            <person name="Sullivan K.A.M."/>
            <person name="Roscito J.G."/>
            <person name="Kirilenko B.M."/>
            <person name="Davalos L.M."/>
            <person name="Corthals A.P."/>
            <person name="Power M.L."/>
            <person name="Jones G."/>
            <person name="Ransome R.D."/>
            <person name="Dechmann D.K.N."/>
            <person name="Locatelli A.G."/>
            <person name="Puechmaille S.J."/>
            <person name="Fedrigo O."/>
            <person name="Jarvis E.D."/>
            <person name="Hiller M."/>
            <person name="Vernes S.C."/>
            <person name="Myers E.W."/>
            <person name="Teeling E.C."/>
        </authorList>
    </citation>
    <scope>NUCLEOTIDE SEQUENCE [LARGE SCALE GENOMIC DNA]</scope>
    <source>
        <strain evidence="1">MRouAeg1</strain>
        <tissue evidence="1">Muscle</tissue>
    </source>
</reference>